<comment type="caution">
    <text evidence="2">The sequence shown here is derived from an EMBL/GenBank/DDBJ whole genome shotgun (WGS) entry which is preliminary data.</text>
</comment>
<dbReference type="RefSeq" id="WP_183115909.1">
    <property type="nucleotide sequence ID" value="NZ_JABEQG010000017.1"/>
</dbReference>
<dbReference type="Proteomes" id="UP000550787">
    <property type="component" value="Unassembled WGS sequence"/>
</dbReference>
<accession>A0A7W4I5M9</accession>
<evidence type="ECO:0000313" key="2">
    <source>
        <dbReference type="EMBL" id="MBB2156709.1"/>
    </source>
</evidence>
<keyword evidence="1" id="KW-1133">Transmembrane helix</keyword>
<dbReference type="AlphaFoldDB" id="A0A7W4I5M9"/>
<dbReference type="EMBL" id="JABEQG010000017">
    <property type="protein sequence ID" value="MBB2156709.1"/>
    <property type="molecule type" value="Genomic_DNA"/>
</dbReference>
<name>A0A7W4I5M9_GLUDI</name>
<protein>
    <submittedName>
        <fullName evidence="2">Uncharacterized protein</fullName>
    </submittedName>
</protein>
<keyword evidence="1" id="KW-0812">Transmembrane</keyword>
<proteinExistence type="predicted"/>
<reference evidence="2 3" key="1">
    <citation type="submission" date="2020-04" db="EMBL/GenBank/DDBJ databases">
        <title>Description of novel Gluconacetobacter.</title>
        <authorList>
            <person name="Sombolestani A."/>
        </authorList>
    </citation>
    <scope>NUCLEOTIDE SEQUENCE [LARGE SCALE GENOMIC DNA]</scope>
    <source>
        <strain evidence="2 3">LMG 7603</strain>
    </source>
</reference>
<feature type="transmembrane region" description="Helical" evidence="1">
    <location>
        <begin position="21"/>
        <end position="44"/>
    </location>
</feature>
<evidence type="ECO:0000256" key="1">
    <source>
        <dbReference type="SAM" id="Phobius"/>
    </source>
</evidence>
<keyword evidence="1" id="KW-0472">Membrane</keyword>
<organism evidence="2 3">
    <name type="scientific">Gluconacetobacter diazotrophicus</name>
    <name type="common">Acetobacter diazotrophicus</name>
    <dbReference type="NCBI Taxonomy" id="33996"/>
    <lineage>
        <taxon>Bacteria</taxon>
        <taxon>Pseudomonadati</taxon>
        <taxon>Pseudomonadota</taxon>
        <taxon>Alphaproteobacteria</taxon>
        <taxon>Acetobacterales</taxon>
        <taxon>Acetobacteraceae</taxon>
        <taxon>Gluconacetobacter</taxon>
    </lineage>
</organism>
<sequence length="354" mass="38617">MPSSISSSDPKSGAGPAAWRRFAVLFAATAAGVGAAVYLFVAIVDPWDMLPLSPRWHRVPISINARYTMPALAVSARFDSAMVGTSTGRLLQPAIMDAPFDARFANLAMSSASPWEQDRLLRLFLRHHAAPRFVLIDIDAAWCFAAPRNLSTGNRPAPDWMYVGSPWRGYADIMSLYAVQEAANQFMWLTGRKRQRFGADGYTTFLPPDSRYDPRWVAAQFRKEIFDTSMARGPAAPPVSMPMLAGLVAAIPAGTTTILWFPPTDKERQGAPGSTVAATRAACRAAVTAIARAAPRTMVVDFDIPGPVTGTRDNFWDSIHYRQSVARLVMDDLAAIHSGRAIPPEHGRVLVPLH</sequence>
<gene>
    <name evidence="2" type="ORF">HLH33_10360</name>
</gene>
<evidence type="ECO:0000313" key="3">
    <source>
        <dbReference type="Proteomes" id="UP000550787"/>
    </source>
</evidence>